<keyword evidence="2" id="KW-1185">Reference proteome</keyword>
<name>A0A4S4BME0_9BACI</name>
<accession>A0A4S4BME0</accession>
<comment type="caution">
    <text evidence="1">The sequence shown here is derived from an EMBL/GenBank/DDBJ whole genome shotgun (WGS) entry which is preliminary data.</text>
</comment>
<proteinExistence type="predicted"/>
<reference evidence="1 2" key="1">
    <citation type="submission" date="2019-04" db="EMBL/GenBank/DDBJ databases">
        <title>Bacillus sediminilitoris sp. nov., isolated from a tidal flat sediment on the East China Sea.</title>
        <authorList>
            <person name="Wei Y."/>
            <person name="Mao H."/>
            <person name="Fang J."/>
        </authorList>
    </citation>
    <scope>NUCLEOTIDE SEQUENCE [LARGE SCALE GENOMIC DNA]</scope>
    <source>
        <strain evidence="1 2">DSL-17</strain>
    </source>
</reference>
<dbReference type="RefSeq" id="WP_136358703.1">
    <property type="nucleotide sequence ID" value="NZ_CP046266.1"/>
</dbReference>
<organism evidence="1 2">
    <name type="scientific">Metabacillus sediminilitoris</name>
    <dbReference type="NCBI Taxonomy" id="2567941"/>
    <lineage>
        <taxon>Bacteria</taxon>
        <taxon>Bacillati</taxon>
        <taxon>Bacillota</taxon>
        <taxon>Bacilli</taxon>
        <taxon>Bacillales</taxon>
        <taxon>Bacillaceae</taxon>
        <taxon>Metabacillus</taxon>
    </lineage>
</organism>
<evidence type="ECO:0000313" key="2">
    <source>
        <dbReference type="Proteomes" id="UP000310334"/>
    </source>
</evidence>
<sequence>MNVSYKSNFILRMGIPLFLFASYFFLSHSKLTLIIAIFASIQVIAYGLNIHRKGKWNKINLQHDQRTRYHTLFAGNIMYLITIFILFIGAILIQNSIISITYPKLIGYTIFITLILRWIIRDYLNNRVETEN</sequence>
<dbReference type="EMBL" id="SSNT01000030">
    <property type="protein sequence ID" value="THF75059.1"/>
    <property type="molecule type" value="Genomic_DNA"/>
</dbReference>
<dbReference type="AlphaFoldDB" id="A0A4S4BME0"/>
<dbReference type="OrthoDB" id="2970469at2"/>
<gene>
    <name evidence="1" type="ORF">E6W99_24285</name>
</gene>
<dbReference type="Proteomes" id="UP000310334">
    <property type="component" value="Unassembled WGS sequence"/>
</dbReference>
<evidence type="ECO:0000313" key="1">
    <source>
        <dbReference type="EMBL" id="THF75059.1"/>
    </source>
</evidence>
<protein>
    <submittedName>
        <fullName evidence="1">Uncharacterized protein</fullName>
    </submittedName>
</protein>